<dbReference type="Gene3D" id="2.102.10.10">
    <property type="entry name" value="Rieske [2Fe-2S] iron-sulphur domain"/>
    <property type="match status" value="1"/>
</dbReference>
<name>A0ABW4L348_9MICO</name>
<evidence type="ECO:0000256" key="2">
    <source>
        <dbReference type="ARBA" id="ARBA00022723"/>
    </source>
</evidence>
<evidence type="ECO:0000256" key="3">
    <source>
        <dbReference type="ARBA" id="ARBA00023004"/>
    </source>
</evidence>
<sequence length="289" mass="29884">MTEALMLAQLVRKLEELTALDDVVDRVSDLANSALPPGELKDALHGKHLGHALHPALVALPIGFTIAATLLDFCGDEQDRPAARRLVGAALLLTPPTAASGMADFSELGQSKRPKRVGLVHAGTNAAASVFFTGSWLARRAGRHRTGQALSLLGLTGLGLGGYLGGHLAYSQAVGVNRNADHTPEPSSWTDVAGIDELADGPIRVEVAGQPVMLAKADDGRTYAVGAVCSHLAGDLAEGELTGDCVVCPLHGSTFRLQDGGVVSGPATAAVPAYDVQTLGDRVTIRAQN</sequence>
<reference evidence="8" key="1">
    <citation type="journal article" date="2019" name="Int. J. Syst. Evol. Microbiol.">
        <title>The Global Catalogue of Microorganisms (GCM) 10K type strain sequencing project: providing services to taxonomists for standard genome sequencing and annotation.</title>
        <authorList>
            <consortium name="The Broad Institute Genomics Platform"/>
            <consortium name="The Broad Institute Genome Sequencing Center for Infectious Disease"/>
            <person name="Wu L."/>
            <person name="Ma J."/>
        </authorList>
    </citation>
    <scope>NUCLEOTIDE SEQUENCE [LARGE SCALE GENOMIC DNA]</scope>
    <source>
        <strain evidence="8">JCM 17130</strain>
    </source>
</reference>
<dbReference type="Proteomes" id="UP001597277">
    <property type="component" value="Unassembled WGS sequence"/>
</dbReference>
<keyword evidence="1" id="KW-0001">2Fe-2S</keyword>
<feature type="transmembrane region" description="Helical" evidence="5">
    <location>
        <begin position="52"/>
        <end position="74"/>
    </location>
</feature>
<dbReference type="Pfam" id="PF00355">
    <property type="entry name" value="Rieske"/>
    <property type="match status" value="1"/>
</dbReference>
<keyword evidence="4" id="KW-0411">Iron-sulfur</keyword>
<dbReference type="EMBL" id="JBHUEE010000002">
    <property type="protein sequence ID" value="MFD1717474.1"/>
    <property type="molecule type" value="Genomic_DNA"/>
</dbReference>
<protein>
    <submittedName>
        <fullName evidence="7">Rieske 2Fe-2S domain-containing protein</fullName>
    </submittedName>
</protein>
<evidence type="ECO:0000256" key="5">
    <source>
        <dbReference type="SAM" id="Phobius"/>
    </source>
</evidence>
<dbReference type="SUPFAM" id="SSF50022">
    <property type="entry name" value="ISP domain"/>
    <property type="match status" value="1"/>
</dbReference>
<feature type="transmembrane region" description="Helical" evidence="5">
    <location>
        <begin position="150"/>
        <end position="170"/>
    </location>
</feature>
<dbReference type="PANTHER" id="PTHR21496">
    <property type="entry name" value="FERREDOXIN-RELATED"/>
    <property type="match status" value="1"/>
</dbReference>
<dbReference type="InterPro" id="IPR036922">
    <property type="entry name" value="Rieske_2Fe-2S_sf"/>
</dbReference>
<dbReference type="Pfam" id="PF09990">
    <property type="entry name" value="DUF2231"/>
    <property type="match status" value="1"/>
</dbReference>
<dbReference type="PANTHER" id="PTHR21496:SF23">
    <property type="entry name" value="3-PHENYLPROPIONATE_CINNAMIC ACID DIOXYGENASE FERREDOXIN SUBUNIT"/>
    <property type="match status" value="1"/>
</dbReference>
<dbReference type="InterPro" id="IPR019251">
    <property type="entry name" value="DUF2231_TM"/>
</dbReference>
<dbReference type="RefSeq" id="WP_388003770.1">
    <property type="nucleotide sequence ID" value="NZ_JBHUEE010000002.1"/>
</dbReference>
<feature type="domain" description="Rieske" evidence="6">
    <location>
        <begin position="189"/>
        <end position="285"/>
    </location>
</feature>
<evidence type="ECO:0000313" key="8">
    <source>
        <dbReference type="Proteomes" id="UP001597277"/>
    </source>
</evidence>
<dbReference type="PROSITE" id="PS51296">
    <property type="entry name" value="RIESKE"/>
    <property type="match status" value="1"/>
</dbReference>
<dbReference type="InterPro" id="IPR017941">
    <property type="entry name" value="Rieske_2Fe-2S"/>
</dbReference>
<comment type="caution">
    <text evidence="7">The sequence shown here is derived from an EMBL/GenBank/DDBJ whole genome shotgun (WGS) entry which is preliminary data.</text>
</comment>
<keyword evidence="3" id="KW-0408">Iron</keyword>
<evidence type="ECO:0000259" key="6">
    <source>
        <dbReference type="PROSITE" id="PS51296"/>
    </source>
</evidence>
<keyword evidence="5" id="KW-0812">Transmembrane</keyword>
<evidence type="ECO:0000256" key="1">
    <source>
        <dbReference type="ARBA" id="ARBA00022714"/>
    </source>
</evidence>
<keyword evidence="8" id="KW-1185">Reference proteome</keyword>
<proteinExistence type="predicted"/>
<keyword evidence="5" id="KW-0472">Membrane</keyword>
<keyword evidence="2" id="KW-0479">Metal-binding</keyword>
<feature type="transmembrane region" description="Helical" evidence="5">
    <location>
        <begin position="86"/>
        <end position="105"/>
    </location>
</feature>
<evidence type="ECO:0000313" key="7">
    <source>
        <dbReference type="EMBL" id="MFD1717474.1"/>
    </source>
</evidence>
<evidence type="ECO:0000256" key="4">
    <source>
        <dbReference type="ARBA" id="ARBA00023014"/>
    </source>
</evidence>
<feature type="transmembrane region" description="Helical" evidence="5">
    <location>
        <begin position="117"/>
        <end position="138"/>
    </location>
</feature>
<gene>
    <name evidence="7" type="ORF">ACFSE6_06485</name>
</gene>
<keyword evidence="5" id="KW-1133">Transmembrane helix</keyword>
<organism evidence="7 8">
    <name type="scientific">Georgenia deserti</name>
    <dbReference type="NCBI Taxonomy" id="2093781"/>
    <lineage>
        <taxon>Bacteria</taxon>
        <taxon>Bacillati</taxon>
        <taxon>Actinomycetota</taxon>
        <taxon>Actinomycetes</taxon>
        <taxon>Micrococcales</taxon>
        <taxon>Bogoriellaceae</taxon>
        <taxon>Georgenia</taxon>
    </lineage>
</organism>
<accession>A0ABW4L348</accession>